<sequence length="216" mass="22434">MTPDALWDHLPNLVAILVIFTVGVASPGPATLMILGTAMARGRAPAVALSFGVVLGSMAWASIAAWGFVAALQASAGLFMALKLAGGLYLIFLAARSWRSAFTAGTTAAPGSAGTGSLRRCFAQGLLLHLTNPKAPLVWLATLSVGVGETAPAAFLMIAILLCAIVAVTVFVGYAFLFSTQAASRFYLRVRRPIDGLLGALFGAAAFKILTYRSSW</sequence>
<dbReference type="GO" id="GO:0005886">
    <property type="term" value="C:plasma membrane"/>
    <property type="evidence" value="ECO:0007669"/>
    <property type="project" value="UniProtKB-SubCell"/>
</dbReference>
<evidence type="ECO:0000313" key="8">
    <source>
        <dbReference type="Proteomes" id="UP000773614"/>
    </source>
</evidence>
<dbReference type="PANTHER" id="PTHR30086">
    <property type="entry name" value="ARGININE EXPORTER PROTEIN ARGO"/>
    <property type="match status" value="1"/>
</dbReference>
<dbReference type="PANTHER" id="PTHR30086:SF20">
    <property type="entry name" value="ARGININE EXPORTER PROTEIN ARGO-RELATED"/>
    <property type="match status" value="1"/>
</dbReference>
<comment type="caution">
    <text evidence="7">The sequence shown here is derived from an EMBL/GenBank/DDBJ whole genome shotgun (WGS) entry which is preliminary data.</text>
</comment>
<evidence type="ECO:0000313" key="7">
    <source>
        <dbReference type="EMBL" id="MYZ46400.1"/>
    </source>
</evidence>
<dbReference type="Pfam" id="PF01810">
    <property type="entry name" value="LysE"/>
    <property type="match status" value="1"/>
</dbReference>
<feature type="transmembrane region" description="Helical" evidence="6">
    <location>
        <begin position="126"/>
        <end position="147"/>
    </location>
</feature>
<keyword evidence="4 6" id="KW-1133">Transmembrane helix</keyword>
<organism evidence="7 8">
    <name type="scientific">Propylenella binzhouense</name>
    <dbReference type="NCBI Taxonomy" id="2555902"/>
    <lineage>
        <taxon>Bacteria</taxon>
        <taxon>Pseudomonadati</taxon>
        <taxon>Pseudomonadota</taxon>
        <taxon>Alphaproteobacteria</taxon>
        <taxon>Hyphomicrobiales</taxon>
        <taxon>Propylenellaceae</taxon>
        <taxon>Propylenella</taxon>
    </lineage>
</organism>
<dbReference type="EMBL" id="SPKJ01000003">
    <property type="protein sequence ID" value="MYZ46400.1"/>
    <property type="molecule type" value="Genomic_DNA"/>
</dbReference>
<evidence type="ECO:0000256" key="4">
    <source>
        <dbReference type="ARBA" id="ARBA00022989"/>
    </source>
</evidence>
<evidence type="ECO:0000256" key="2">
    <source>
        <dbReference type="ARBA" id="ARBA00022475"/>
    </source>
</evidence>
<reference evidence="7" key="1">
    <citation type="submission" date="2019-03" db="EMBL/GenBank/DDBJ databases">
        <title>Afifella sp. nov., isolated from activated sludge.</title>
        <authorList>
            <person name="Li Q."/>
            <person name="Liu Y."/>
        </authorList>
    </citation>
    <scope>NUCLEOTIDE SEQUENCE</scope>
    <source>
        <strain evidence="7">L72</strain>
    </source>
</reference>
<dbReference type="GO" id="GO:0015171">
    <property type="term" value="F:amino acid transmembrane transporter activity"/>
    <property type="evidence" value="ECO:0007669"/>
    <property type="project" value="TreeGrafter"/>
</dbReference>
<evidence type="ECO:0000256" key="1">
    <source>
        <dbReference type="ARBA" id="ARBA00004651"/>
    </source>
</evidence>
<accession>A0A964WS26</accession>
<comment type="subcellular location">
    <subcellularLocation>
        <location evidence="1">Cell membrane</location>
        <topology evidence="1">Multi-pass membrane protein</topology>
    </subcellularLocation>
</comment>
<dbReference type="InterPro" id="IPR001123">
    <property type="entry name" value="LeuE-type"/>
</dbReference>
<dbReference type="Proteomes" id="UP000773614">
    <property type="component" value="Unassembled WGS sequence"/>
</dbReference>
<keyword evidence="3 6" id="KW-0812">Transmembrane</keyword>
<protein>
    <submittedName>
        <fullName evidence="7">LysE family translocator</fullName>
    </submittedName>
</protein>
<dbReference type="RefSeq" id="WP_161138750.1">
    <property type="nucleotide sequence ID" value="NZ_SPKJ01000003.1"/>
</dbReference>
<dbReference type="AlphaFoldDB" id="A0A964WS26"/>
<evidence type="ECO:0000256" key="3">
    <source>
        <dbReference type="ARBA" id="ARBA00022692"/>
    </source>
</evidence>
<keyword evidence="2" id="KW-1003">Cell membrane</keyword>
<proteinExistence type="predicted"/>
<evidence type="ECO:0000256" key="5">
    <source>
        <dbReference type="ARBA" id="ARBA00023136"/>
    </source>
</evidence>
<keyword evidence="5 6" id="KW-0472">Membrane</keyword>
<evidence type="ECO:0000256" key="6">
    <source>
        <dbReference type="SAM" id="Phobius"/>
    </source>
</evidence>
<gene>
    <name evidence="7" type="ORF">E4O86_01510</name>
</gene>
<dbReference type="OrthoDB" id="7659099at2"/>
<feature type="transmembrane region" description="Helical" evidence="6">
    <location>
        <begin position="47"/>
        <end position="69"/>
    </location>
</feature>
<name>A0A964WS26_9HYPH</name>
<feature type="transmembrane region" description="Helical" evidence="6">
    <location>
        <begin position="153"/>
        <end position="177"/>
    </location>
</feature>
<feature type="transmembrane region" description="Helical" evidence="6">
    <location>
        <begin position="12"/>
        <end position="35"/>
    </location>
</feature>
<feature type="transmembrane region" description="Helical" evidence="6">
    <location>
        <begin position="75"/>
        <end position="95"/>
    </location>
</feature>
<keyword evidence="8" id="KW-1185">Reference proteome</keyword>